<evidence type="ECO:0000256" key="1">
    <source>
        <dbReference type="ARBA" id="ARBA00022516"/>
    </source>
</evidence>
<dbReference type="AlphaFoldDB" id="A0A318MY59"/>
<dbReference type="InterPro" id="IPR004568">
    <property type="entry name" value="Ppantetheine-prot_Trfase_dom"/>
</dbReference>
<keyword evidence="11" id="KW-1185">Reference proteome</keyword>
<comment type="catalytic activity">
    <reaction evidence="8">
        <text>apo-[ACP] + CoA = holo-[ACP] + adenosine 3',5'-bisphosphate + H(+)</text>
        <dbReference type="Rhea" id="RHEA:12068"/>
        <dbReference type="Rhea" id="RHEA-COMP:9685"/>
        <dbReference type="Rhea" id="RHEA-COMP:9690"/>
        <dbReference type="ChEBI" id="CHEBI:15378"/>
        <dbReference type="ChEBI" id="CHEBI:29999"/>
        <dbReference type="ChEBI" id="CHEBI:57287"/>
        <dbReference type="ChEBI" id="CHEBI:58343"/>
        <dbReference type="ChEBI" id="CHEBI:64479"/>
        <dbReference type="EC" id="2.7.8.7"/>
    </reaction>
</comment>
<feature type="domain" description="4'-phosphopantetheinyl transferase" evidence="9">
    <location>
        <begin position="4"/>
        <end position="120"/>
    </location>
</feature>
<dbReference type="Pfam" id="PF01648">
    <property type="entry name" value="ACPS"/>
    <property type="match status" value="1"/>
</dbReference>
<evidence type="ECO:0000256" key="5">
    <source>
        <dbReference type="ARBA" id="ARBA00022842"/>
    </source>
</evidence>
<evidence type="ECO:0000256" key="4">
    <source>
        <dbReference type="ARBA" id="ARBA00022832"/>
    </source>
</evidence>
<evidence type="ECO:0000256" key="7">
    <source>
        <dbReference type="ARBA" id="ARBA00023160"/>
    </source>
</evidence>
<keyword evidence="5 8" id="KW-0460">Magnesium</keyword>
<evidence type="ECO:0000313" key="11">
    <source>
        <dbReference type="Proteomes" id="UP000247565"/>
    </source>
</evidence>
<dbReference type="Proteomes" id="UP000247565">
    <property type="component" value="Unassembled WGS sequence"/>
</dbReference>
<accession>A0A318MY59</accession>
<dbReference type="NCBIfam" id="TIGR00556">
    <property type="entry name" value="pantethn_trn"/>
    <property type="match status" value="1"/>
</dbReference>
<sequence length="140" mass="16227">MIIGIGSDLCDIRRIEKVITHHKERFLHRIFTDKEIKKAEMRSDKLKSGTYAKRWAAKEACAKALGTGFTEEVFYKDIEIVNNEKGKPTLRLYNGAFRSLQKLIDKNKKTNILLTMSDEYPYAFAQVIIEMLPMNIVNEQ</sequence>
<keyword evidence="2 8" id="KW-0808">Transferase</keyword>
<evidence type="ECO:0000256" key="3">
    <source>
        <dbReference type="ARBA" id="ARBA00022723"/>
    </source>
</evidence>
<dbReference type="RefSeq" id="WP_110438161.1">
    <property type="nucleotide sequence ID" value="NZ_CP046393.1"/>
</dbReference>
<reference evidence="10 11" key="1">
    <citation type="submission" date="2018-05" db="EMBL/GenBank/DDBJ databases">
        <title>Reference genomes for bee gut microbiota database.</title>
        <authorList>
            <person name="Ellegaard K.M."/>
        </authorList>
    </citation>
    <scope>NUCLEOTIDE SEQUENCE [LARGE SCALE GENOMIC DNA]</scope>
    <source>
        <strain evidence="10 11">ESL0284</strain>
    </source>
</reference>
<dbReference type="OrthoDB" id="517356at2"/>
<feature type="binding site" evidence="8">
    <location>
        <position position="59"/>
    </location>
    <ligand>
        <name>Mg(2+)</name>
        <dbReference type="ChEBI" id="CHEBI:18420"/>
    </ligand>
</feature>
<proteinExistence type="inferred from homology"/>
<comment type="function">
    <text evidence="8">Transfers the 4'-phosphopantetheine moiety from coenzyme A to a Ser of acyl-carrier-protein.</text>
</comment>
<name>A0A318MY59_9PROT</name>
<dbReference type="InterPro" id="IPR008278">
    <property type="entry name" value="4-PPantetheinyl_Trfase_dom"/>
</dbReference>
<dbReference type="GO" id="GO:0005737">
    <property type="term" value="C:cytoplasm"/>
    <property type="evidence" value="ECO:0007669"/>
    <property type="project" value="UniProtKB-SubCell"/>
</dbReference>
<feature type="binding site" evidence="8">
    <location>
        <position position="8"/>
    </location>
    <ligand>
        <name>Mg(2+)</name>
        <dbReference type="ChEBI" id="CHEBI:18420"/>
    </ligand>
</feature>
<evidence type="ECO:0000313" key="10">
    <source>
        <dbReference type="EMBL" id="PXZ01642.1"/>
    </source>
</evidence>
<dbReference type="GO" id="GO:0006633">
    <property type="term" value="P:fatty acid biosynthetic process"/>
    <property type="evidence" value="ECO:0007669"/>
    <property type="project" value="UniProtKB-UniRule"/>
</dbReference>
<dbReference type="InterPro" id="IPR037143">
    <property type="entry name" value="4-PPantetheinyl_Trfase_dom_sf"/>
</dbReference>
<dbReference type="EC" id="2.7.8.7" evidence="8"/>
<evidence type="ECO:0000256" key="2">
    <source>
        <dbReference type="ARBA" id="ARBA00022679"/>
    </source>
</evidence>
<dbReference type="GO" id="GO:0008897">
    <property type="term" value="F:holo-[acyl-carrier-protein] synthase activity"/>
    <property type="evidence" value="ECO:0007669"/>
    <property type="project" value="UniProtKB-UniRule"/>
</dbReference>
<dbReference type="HAMAP" id="MF_00101">
    <property type="entry name" value="AcpS"/>
    <property type="match status" value="1"/>
</dbReference>
<dbReference type="InterPro" id="IPR002582">
    <property type="entry name" value="ACPS"/>
</dbReference>
<dbReference type="EMBL" id="QGLT01000001">
    <property type="protein sequence ID" value="PXZ01642.1"/>
    <property type="molecule type" value="Genomic_DNA"/>
</dbReference>
<evidence type="ECO:0000256" key="8">
    <source>
        <dbReference type="HAMAP-Rule" id="MF_00101"/>
    </source>
</evidence>
<evidence type="ECO:0000256" key="6">
    <source>
        <dbReference type="ARBA" id="ARBA00023098"/>
    </source>
</evidence>
<keyword evidence="6 8" id="KW-0443">Lipid metabolism</keyword>
<keyword evidence="1 8" id="KW-0444">Lipid biosynthesis</keyword>
<keyword evidence="8" id="KW-0963">Cytoplasm</keyword>
<comment type="cofactor">
    <cofactor evidence="8">
        <name>Mg(2+)</name>
        <dbReference type="ChEBI" id="CHEBI:18420"/>
    </cofactor>
</comment>
<comment type="similarity">
    <text evidence="8">Belongs to the P-Pant transferase superfamily. AcpS family.</text>
</comment>
<dbReference type="GO" id="GO:0000287">
    <property type="term" value="F:magnesium ion binding"/>
    <property type="evidence" value="ECO:0007669"/>
    <property type="project" value="UniProtKB-UniRule"/>
</dbReference>
<keyword evidence="4 8" id="KW-0276">Fatty acid metabolism</keyword>
<keyword evidence="7 8" id="KW-0275">Fatty acid biosynthesis</keyword>
<gene>
    <name evidence="8" type="primary">acpS</name>
    <name evidence="10" type="ORF">DK869_01120</name>
</gene>
<keyword evidence="3 8" id="KW-0479">Metal-binding</keyword>
<protein>
    <recommendedName>
        <fullName evidence="8">Holo-[acyl-carrier-protein] synthase</fullName>
        <shortName evidence="8">Holo-ACP synthase</shortName>
        <ecNumber evidence="8">2.7.8.7</ecNumber>
    </recommendedName>
    <alternativeName>
        <fullName evidence="8">4'-phosphopantetheinyl transferase AcpS</fullName>
    </alternativeName>
</protein>
<dbReference type="NCBIfam" id="TIGR00516">
    <property type="entry name" value="acpS"/>
    <property type="match status" value="1"/>
</dbReference>
<dbReference type="SUPFAM" id="SSF56214">
    <property type="entry name" value="4'-phosphopantetheinyl transferase"/>
    <property type="match status" value="1"/>
</dbReference>
<dbReference type="Gene3D" id="3.90.470.20">
    <property type="entry name" value="4'-phosphopantetheinyl transferase domain"/>
    <property type="match status" value="1"/>
</dbReference>
<organism evidence="10 11">
    <name type="scientific">Commensalibacter melissae</name>
    <dbReference type="NCBI Taxonomy" id="2070537"/>
    <lineage>
        <taxon>Bacteria</taxon>
        <taxon>Pseudomonadati</taxon>
        <taxon>Pseudomonadota</taxon>
        <taxon>Alphaproteobacteria</taxon>
        <taxon>Acetobacterales</taxon>
        <taxon>Acetobacteraceae</taxon>
    </lineage>
</organism>
<comment type="subcellular location">
    <subcellularLocation>
        <location evidence="8">Cytoplasm</location>
    </subcellularLocation>
</comment>
<evidence type="ECO:0000259" key="9">
    <source>
        <dbReference type="Pfam" id="PF01648"/>
    </source>
</evidence>
<comment type="caution">
    <text evidence="10">The sequence shown here is derived from an EMBL/GenBank/DDBJ whole genome shotgun (WGS) entry which is preliminary data.</text>
</comment>